<dbReference type="InterPro" id="IPR007278">
    <property type="entry name" value="DUF397"/>
</dbReference>
<evidence type="ECO:0000313" key="2">
    <source>
        <dbReference type="EMBL" id="MFD0689570.1"/>
    </source>
</evidence>
<evidence type="ECO:0000259" key="1">
    <source>
        <dbReference type="Pfam" id="PF04149"/>
    </source>
</evidence>
<dbReference type="Pfam" id="PF04149">
    <property type="entry name" value="DUF397"/>
    <property type="match status" value="1"/>
</dbReference>
<name>A0ABW2XUW0_9ACTN</name>
<proteinExistence type="predicted"/>
<organism evidence="2 3">
    <name type="scientific">Actinomadura fibrosa</name>
    <dbReference type="NCBI Taxonomy" id="111802"/>
    <lineage>
        <taxon>Bacteria</taxon>
        <taxon>Bacillati</taxon>
        <taxon>Actinomycetota</taxon>
        <taxon>Actinomycetes</taxon>
        <taxon>Streptosporangiales</taxon>
        <taxon>Thermomonosporaceae</taxon>
        <taxon>Actinomadura</taxon>
    </lineage>
</organism>
<feature type="domain" description="DUF397" evidence="1">
    <location>
        <begin position="26"/>
        <end position="77"/>
    </location>
</feature>
<dbReference type="RefSeq" id="WP_207400080.1">
    <property type="nucleotide sequence ID" value="NZ_CAACUY010000138.1"/>
</dbReference>
<evidence type="ECO:0000313" key="3">
    <source>
        <dbReference type="Proteomes" id="UP001597063"/>
    </source>
</evidence>
<keyword evidence="3" id="KW-1185">Reference proteome</keyword>
<accession>A0ABW2XUW0</accession>
<dbReference type="Proteomes" id="UP001597063">
    <property type="component" value="Unassembled WGS sequence"/>
</dbReference>
<dbReference type="EMBL" id="JBHTGP010000017">
    <property type="protein sequence ID" value="MFD0689570.1"/>
    <property type="molecule type" value="Genomic_DNA"/>
</dbReference>
<comment type="caution">
    <text evidence="2">The sequence shown here is derived from an EMBL/GenBank/DDBJ whole genome shotgun (WGS) entry which is preliminary data.</text>
</comment>
<reference evidence="3" key="1">
    <citation type="journal article" date="2019" name="Int. J. Syst. Evol. Microbiol.">
        <title>The Global Catalogue of Microorganisms (GCM) 10K type strain sequencing project: providing services to taxonomists for standard genome sequencing and annotation.</title>
        <authorList>
            <consortium name="The Broad Institute Genomics Platform"/>
            <consortium name="The Broad Institute Genome Sequencing Center for Infectious Disease"/>
            <person name="Wu L."/>
            <person name="Ma J."/>
        </authorList>
    </citation>
    <scope>NUCLEOTIDE SEQUENCE [LARGE SCALE GENOMIC DNA]</scope>
    <source>
        <strain evidence="3">JCM 9371</strain>
    </source>
</reference>
<protein>
    <submittedName>
        <fullName evidence="2">DUF397 domain-containing protein</fullName>
    </submittedName>
</protein>
<gene>
    <name evidence="2" type="ORF">ACFQZM_34140</name>
</gene>
<sequence>MARRSGLESRGSGLPDVEGDPRLAVAWRKASASSDMDCVEVASTGGSILIRDSKDAEHRVVLALPRQAFADLLSSLRSGHLH</sequence>